<keyword evidence="6" id="KW-0460">Magnesium</keyword>
<evidence type="ECO:0000313" key="9">
    <source>
        <dbReference type="Proteomes" id="UP000218263"/>
    </source>
</evidence>
<dbReference type="PANTHER" id="PTHR33653:SF1">
    <property type="entry name" value="RIBONUCLEASE VAPC2"/>
    <property type="match status" value="1"/>
</dbReference>
<evidence type="ECO:0000256" key="7">
    <source>
        <dbReference type="ARBA" id="ARBA00038093"/>
    </source>
</evidence>
<dbReference type="GO" id="GO:0046872">
    <property type="term" value="F:metal ion binding"/>
    <property type="evidence" value="ECO:0007669"/>
    <property type="project" value="UniProtKB-KW"/>
</dbReference>
<dbReference type="PANTHER" id="PTHR33653">
    <property type="entry name" value="RIBONUCLEASE VAPC2"/>
    <property type="match status" value="1"/>
</dbReference>
<keyword evidence="4" id="KW-0479">Metal-binding</keyword>
<dbReference type="InterPro" id="IPR029060">
    <property type="entry name" value="PIN-like_dom_sf"/>
</dbReference>
<dbReference type="EMBL" id="AP017313">
    <property type="protein sequence ID" value="BAU54611.1"/>
    <property type="molecule type" value="Genomic_DNA"/>
</dbReference>
<dbReference type="Pfam" id="PF01850">
    <property type="entry name" value="PIN"/>
    <property type="match status" value="1"/>
</dbReference>
<organism evidence="8 9">
    <name type="scientific">Mucilaginibacter gotjawali</name>
    <dbReference type="NCBI Taxonomy" id="1550579"/>
    <lineage>
        <taxon>Bacteria</taxon>
        <taxon>Pseudomonadati</taxon>
        <taxon>Bacteroidota</taxon>
        <taxon>Sphingobacteriia</taxon>
        <taxon>Sphingobacteriales</taxon>
        <taxon>Sphingobacteriaceae</taxon>
        <taxon>Mucilaginibacter</taxon>
    </lineage>
</organism>
<evidence type="ECO:0000256" key="5">
    <source>
        <dbReference type="ARBA" id="ARBA00022801"/>
    </source>
</evidence>
<dbReference type="CDD" id="cd18738">
    <property type="entry name" value="PIN_VapC4-5_FitB-like"/>
    <property type="match status" value="1"/>
</dbReference>
<evidence type="ECO:0000256" key="6">
    <source>
        <dbReference type="ARBA" id="ARBA00022842"/>
    </source>
</evidence>
<gene>
    <name evidence="8" type="ORF">MgSA37_02787</name>
</gene>
<dbReference type="Gene3D" id="3.40.50.1010">
    <property type="entry name" value="5'-nuclease"/>
    <property type="match status" value="1"/>
</dbReference>
<dbReference type="SUPFAM" id="SSF88723">
    <property type="entry name" value="PIN domain-like"/>
    <property type="match status" value="1"/>
</dbReference>
<accession>A0A110B319</accession>
<dbReference type="Proteomes" id="UP000218263">
    <property type="component" value="Chromosome"/>
</dbReference>
<sequence length="126" mass="14432">MEQRYLTDTNTIIDYLENKLPVSSIRLLDNIPIQLSVISRIELLGWQKASDQQIKILTGFIAASTVFNLEEDIILQSIEIRKRYRVKLPDAIIAATALTNKLNLLTRNIKDFEKIDGLICTDPYLL</sequence>
<keyword evidence="5" id="KW-0378">Hydrolase</keyword>
<keyword evidence="2" id="KW-1277">Toxin-antitoxin system</keyword>
<dbReference type="OrthoDB" id="676982at2"/>
<keyword evidence="9" id="KW-1185">Reference proteome</keyword>
<reference evidence="8 9" key="1">
    <citation type="submission" date="2015-12" db="EMBL/GenBank/DDBJ databases">
        <title>Genome sequence of Mucilaginibacter gotjawali.</title>
        <authorList>
            <person name="Lee J.S."/>
            <person name="Lee K.C."/>
            <person name="Kim K.K."/>
            <person name="Lee B.W."/>
        </authorList>
    </citation>
    <scope>NUCLEOTIDE SEQUENCE [LARGE SCALE GENOMIC DNA]</scope>
    <source>
        <strain evidence="8 9">SA3-7</strain>
    </source>
</reference>
<evidence type="ECO:0000256" key="4">
    <source>
        <dbReference type="ARBA" id="ARBA00022723"/>
    </source>
</evidence>
<dbReference type="AlphaFoldDB" id="A0A110B319"/>
<dbReference type="RefSeq" id="WP_096352615.1">
    <property type="nucleotide sequence ID" value="NZ_AP017313.1"/>
</dbReference>
<dbReference type="KEGG" id="mgot:MgSA37_02787"/>
<dbReference type="InterPro" id="IPR050556">
    <property type="entry name" value="Type_II_TA_system_RNase"/>
</dbReference>
<evidence type="ECO:0000256" key="3">
    <source>
        <dbReference type="ARBA" id="ARBA00022722"/>
    </source>
</evidence>
<comment type="cofactor">
    <cofactor evidence="1">
        <name>Mg(2+)</name>
        <dbReference type="ChEBI" id="CHEBI:18420"/>
    </cofactor>
</comment>
<protein>
    <submittedName>
        <fullName evidence="8">PIN domain protein</fullName>
    </submittedName>
</protein>
<dbReference type="InterPro" id="IPR002716">
    <property type="entry name" value="PIN_dom"/>
</dbReference>
<name>A0A110B319_9SPHI</name>
<evidence type="ECO:0000256" key="2">
    <source>
        <dbReference type="ARBA" id="ARBA00022649"/>
    </source>
</evidence>
<proteinExistence type="inferred from homology"/>
<evidence type="ECO:0000256" key="1">
    <source>
        <dbReference type="ARBA" id="ARBA00001946"/>
    </source>
</evidence>
<comment type="similarity">
    <text evidence="7">Belongs to the PINc/VapC protein family.</text>
</comment>
<dbReference type="GO" id="GO:0016787">
    <property type="term" value="F:hydrolase activity"/>
    <property type="evidence" value="ECO:0007669"/>
    <property type="project" value="UniProtKB-KW"/>
</dbReference>
<evidence type="ECO:0000313" key="8">
    <source>
        <dbReference type="EMBL" id="BAU54611.1"/>
    </source>
</evidence>
<dbReference type="GO" id="GO:0004518">
    <property type="term" value="F:nuclease activity"/>
    <property type="evidence" value="ECO:0007669"/>
    <property type="project" value="UniProtKB-KW"/>
</dbReference>
<keyword evidence="3" id="KW-0540">Nuclease</keyword>